<reference evidence="5 6" key="1">
    <citation type="journal article" date="2020" name="ISME J.">
        <title>Uncovering the hidden diversity of litter-decomposition mechanisms in mushroom-forming fungi.</title>
        <authorList>
            <person name="Floudas D."/>
            <person name="Bentzer J."/>
            <person name="Ahren D."/>
            <person name="Johansson T."/>
            <person name="Persson P."/>
            <person name="Tunlid A."/>
        </authorList>
    </citation>
    <scope>NUCLEOTIDE SEQUENCE [LARGE SCALE GENOMIC DNA]</scope>
    <source>
        <strain evidence="5 6">CBS 175.51</strain>
    </source>
</reference>
<gene>
    <name evidence="5" type="ORF">D9611_000771</name>
</gene>
<dbReference type="Proteomes" id="UP000541558">
    <property type="component" value="Unassembled WGS sequence"/>
</dbReference>
<evidence type="ECO:0000259" key="4">
    <source>
        <dbReference type="PROSITE" id="PS50011"/>
    </source>
</evidence>
<comment type="caution">
    <text evidence="5">The sequence shown here is derived from an EMBL/GenBank/DDBJ whole genome shotgun (WGS) entry which is preliminary data.</text>
</comment>
<dbReference type="GO" id="GO:0004674">
    <property type="term" value="F:protein serine/threonine kinase activity"/>
    <property type="evidence" value="ECO:0007669"/>
    <property type="project" value="TreeGrafter"/>
</dbReference>
<dbReference type="OrthoDB" id="122279at2759"/>
<dbReference type="InterPro" id="IPR011009">
    <property type="entry name" value="Kinase-like_dom_sf"/>
</dbReference>
<evidence type="ECO:0000313" key="6">
    <source>
        <dbReference type="Proteomes" id="UP000541558"/>
    </source>
</evidence>
<dbReference type="EMBL" id="JAACJK010000163">
    <property type="protein sequence ID" value="KAF5326494.1"/>
    <property type="molecule type" value="Genomic_DNA"/>
</dbReference>
<dbReference type="AlphaFoldDB" id="A0A8H5BN70"/>
<protein>
    <recommendedName>
        <fullName evidence="4">Protein kinase domain-containing protein</fullName>
    </recommendedName>
</protein>
<organism evidence="5 6">
    <name type="scientific">Ephemerocybe angulata</name>
    <dbReference type="NCBI Taxonomy" id="980116"/>
    <lineage>
        <taxon>Eukaryota</taxon>
        <taxon>Fungi</taxon>
        <taxon>Dikarya</taxon>
        <taxon>Basidiomycota</taxon>
        <taxon>Agaricomycotina</taxon>
        <taxon>Agaricomycetes</taxon>
        <taxon>Agaricomycetidae</taxon>
        <taxon>Agaricales</taxon>
        <taxon>Agaricineae</taxon>
        <taxon>Psathyrellaceae</taxon>
        <taxon>Ephemerocybe</taxon>
    </lineage>
</organism>
<keyword evidence="1" id="KW-0547">Nucleotide-binding</keyword>
<feature type="domain" description="Protein kinase" evidence="4">
    <location>
        <begin position="767"/>
        <end position="981"/>
    </location>
</feature>
<feature type="compositionally biased region" description="Basic residues" evidence="3">
    <location>
        <begin position="447"/>
        <end position="458"/>
    </location>
</feature>
<proteinExistence type="predicted"/>
<dbReference type="PANTHER" id="PTHR44329:SF298">
    <property type="entry name" value="MIXED LINEAGE KINASE DOMAIN-LIKE PROTEIN"/>
    <property type="match status" value="1"/>
</dbReference>
<dbReference type="InterPro" id="IPR008271">
    <property type="entry name" value="Ser/Thr_kinase_AS"/>
</dbReference>
<feature type="compositionally biased region" description="Polar residues" evidence="3">
    <location>
        <begin position="583"/>
        <end position="593"/>
    </location>
</feature>
<feature type="compositionally biased region" description="Basic and acidic residues" evidence="3">
    <location>
        <begin position="607"/>
        <end position="625"/>
    </location>
</feature>
<evidence type="ECO:0000256" key="1">
    <source>
        <dbReference type="ARBA" id="ARBA00022741"/>
    </source>
</evidence>
<dbReference type="InterPro" id="IPR051681">
    <property type="entry name" value="Ser/Thr_Kinases-Pseudokinases"/>
</dbReference>
<dbReference type="PROSITE" id="PS50011">
    <property type="entry name" value="PROTEIN_KINASE_DOM"/>
    <property type="match status" value="1"/>
</dbReference>
<name>A0A8H5BN70_9AGAR</name>
<dbReference type="PROSITE" id="PS00108">
    <property type="entry name" value="PROTEIN_KINASE_ST"/>
    <property type="match status" value="1"/>
</dbReference>
<evidence type="ECO:0000313" key="5">
    <source>
        <dbReference type="EMBL" id="KAF5326494.1"/>
    </source>
</evidence>
<dbReference type="Gene3D" id="1.10.510.10">
    <property type="entry name" value="Transferase(Phosphotransferase) domain 1"/>
    <property type="match status" value="1"/>
</dbReference>
<feature type="region of interest" description="Disordered" evidence="3">
    <location>
        <begin position="413"/>
        <end position="480"/>
    </location>
</feature>
<keyword evidence="6" id="KW-1185">Reference proteome</keyword>
<feature type="region of interest" description="Disordered" evidence="3">
    <location>
        <begin position="350"/>
        <end position="397"/>
    </location>
</feature>
<dbReference type="Pfam" id="PF07714">
    <property type="entry name" value="PK_Tyr_Ser-Thr"/>
    <property type="match status" value="1"/>
</dbReference>
<feature type="compositionally biased region" description="Polar residues" evidence="3">
    <location>
        <begin position="529"/>
        <end position="538"/>
    </location>
</feature>
<feature type="compositionally biased region" description="Acidic residues" evidence="3">
    <location>
        <begin position="517"/>
        <end position="528"/>
    </location>
</feature>
<feature type="compositionally biased region" description="Basic and acidic residues" evidence="3">
    <location>
        <begin position="432"/>
        <end position="441"/>
    </location>
</feature>
<dbReference type="SUPFAM" id="SSF56112">
    <property type="entry name" value="Protein kinase-like (PK-like)"/>
    <property type="match status" value="1"/>
</dbReference>
<keyword evidence="2" id="KW-0067">ATP-binding</keyword>
<dbReference type="SMART" id="SM00220">
    <property type="entry name" value="S_TKc"/>
    <property type="match status" value="1"/>
</dbReference>
<dbReference type="InterPro" id="IPR000719">
    <property type="entry name" value="Prot_kinase_dom"/>
</dbReference>
<dbReference type="GO" id="GO:0005524">
    <property type="term" value="F:ATP binding"/>
    <property type="evidence" value="ECO:0007669"/>
    <property type="project" value="UniProtKB-KW"/>
</dbReference>
<evidence type="ECO:0000256" key="3">
    <source>
        <dbReference type="SAM" id="MobiDB-lite"/>
    </source>
</evidence>
<dbReference type="PANTHER" id="PTHR44329">
    <property type="entry name" value="SERINE/THREONINE-PROTEIN KINASE TNNI3K-RELATED"/>
    <property type="match status" value="1"/>
</dbReference>
<evidence type="ECO:0000256" key="2">
    <source>
        <dbReference type="ARBA" id="ARBA00022840"/>
    </source>
</evidence>
<feature type="compositionally biased region" description="Low complexity" evidence="3">
    <location>
        <begin position="557"/>
        <end position="569"/>
    </location>
</feature>
<accession>A0A8H5BN70</accession>
<sequence length="981" mass="106800">MPTTWGVLEENCKASQGTARDLDVGLPVVRAVDIGTAWRLCRSRDDILLWLTYLGLCTELSRYNSLFCLVSTACCSSVDLSRNTSGRGTPEMLSFGLPPLRSSPLDHGNSNAETGPSSQPGGFMFVGPYSFEARVSSQEDFPEPLENMALGTQREARDGGKSGNMLGSNEYRGYWDMPVNDAVSLWTESTDPFSPFSLPTLSKQALIQTTHDIVRAALKDGSFHALTHKQIRIGVEKRLGLEGGVASAPENRVIVKEAVEHALSEFPNRGGIVTNKPLSTSSLQTPSKPVHGQIATNDIEDDPPSGSLSHLAPFLPRQGPVVMTVDSNPYSIPTLFAQDNFVPHTPLPTPASGINYLPQPRQESEDFNPYPSPHQPPSTEASILDVPLSNTPNRTSLGMDDKRLYDWVIPRHASSSSLTGPPRGIHASNARNARDSPEHRPQSSSLVHRHFPPYRSRSRSASLFEGRSGGSGHRRFSSGDPFKIVPKFLAEPRSAPCLGPSVDQPVVLSGITRGYVPDDESSSDESDTEMSATGSNPHSEAGMRRSPSDSELWPAYLSSPLPLRSPPSLAQGTVLHQGDDATRSSAPLQTHSSGYPAMPNLALVDAETQKQKHSLDNSTRGDPDNRAGSSRALVVDNSTSAKDSFIESFEMALEQICGPASCGQAFQIWTQLKPIYSYSDLHRVATQVADVFLFIAVDRAASKALCRLVGPHAQVILDTLQMILDTGPSLSNEENCRKHLQIRYLLLGLAKRSCQYPKCLVLSAITREGDHAVTAGHFGEIWKGRFQGDPVCVKVVKVYARSDVDKLLKAFTREAILWSHLSHENVLPFYGIHRLDDIAGRMCLISPWMENGNIGEYLLQNPEAKRPVLASDVCSGLAYLHAQDIVHGDLKGANILVTRTGRACVADFGLSIIAENEIMRWTSTASAATPGGTVRWQAPELFNPEAEDTKSSKMSDVYALGCVFYEVGPIATLFYSKLTRP</sequence>
<feature type="region of interest" description="Disordered" evidence="3">
    <location>
        <begin position="512"/>
        <end position="632"/>
    </location>
</feature>
<dbReference type="InterPro" id="IPR001245">
    <property type="entry name" value="Ser-Thr/Tyr_kinase_cat_dom"/>
</dbReference>